<reference evidence="4" key="1">
    <citation type="submission" date="2020-02" db="EMBL/GenBank/DDBJ databases">
        <authorList>
            <person name="Meier V. D."/>
        </authorList>
    </citation>
    <scope>NUCLEOTIDE SEQUENCE</scope>
    <source>
        <strain evidence="4">AVDCRST_MAG68</strain>
    </source>
</reference>
<dbReference type="GO" id="GO:0004803">
    <property type="term" value="F:transposase activity"/>
    <property type="evidence" value="ECO:0007669"/>
    <property type="project" value="InterPro"/>
</dbReference>
<gene>
    <name evidence="4" type="ORF">AVDCRST_MAG68-3406</name>
</gene>
<dbReference type="InterPro" id="IPR002559">
    <property type="entry name" value="Transposase_11"/>
</dbReference>
<protein>
    <submittedName>
        <fullName evidence="4">Transposase</fullName>
    </submittedName>
</protein>
<proteinExistence type="predicted"/>
<accession>A0A6J4LLR2</accession>
<dbReference type="EMBL" id="CADCTW010000133">
    <property type="protein sequence ID" value="CAA9336914.1"/>
    <property type="molecule type" value="Genomic_DNA"/>
</dbReference>
<dbReference type="GO" id="GO:0003677">
    <property type="term" value="F:DNA binding"/>
    <property type="evidence" value="ECO:0007669"/>
    <property type="project" value="InterPro"/>
</dbReference>
<dbReference type="InterPro" id="IPR008490">
    <property type="entry name" value="Transposase_InsH_N"/>
</dbReference>
<evidence type="ECO:0000256" key="1">
    <source>
        <dbReference type="SAM" id="MobiDB-lite"/>
    </source>
</evidence>
<evidence type="ECO:0000259" key="2">
    <source>
        <dbReference type="Pfam" id="PF01609"/>
    </source>
</evidence>
<evidence type="ECO:0000313" key="4">
    <source>
        <dbReference type="EMBL" id="CAA9336914.1"/>
    </source>
</evidence>
<dbReference type="AlphaFoldDB" id="A0A6J4LLR2"/>
<feature type="domain" description="Transposase IS4-like" evidence="2">
    <location>
        <begin position="210"/>
        <end position="395"/>
    </location>
</feature>
<feature type="compositionally biased region" description="Basic and acidic residues" evidence="1">
    <location>
        <begin position="201"/>
        <end position="210"/>
    </location>
</feature>
<evidence type="ECO:0000259" key="3">
    <source>
        <dbReference type="Pfam" id="PF05598"/>
    </source>
</evidence>
<dbReference type="PANTHER" id="PTHR35604:SF2">
    <property type="entry name" value="TRANSPOSASE INSH FOR INSERTION SEQUENCE ELEMENT IS5A-RELATED"/>
    <property type="match status" value="1"/>
</dbReference>
<organism evidence="4">
    <name type="scientific">uncultured Gemmatimonadota bacterium</name>
    <dbReference type="NCBI Taxonomy" id="203437"/>
    <lineage>
        <taxon>Bacteria</taxon>
        <taxon>Pseudomonadati</taxon>
        <taxon>Gemmatimonadota</taxon>
        <taxon>environmental samples</taxon>
    </lineage>
</organism>
<dbReference type="GO" id="GO:0006313">
    <property type="term" value="P:DNA transposition"/>
    <property type="evidence" value="ECO:0007669"/>
    <property type="project" value="InterPro"/>
</dbReference>
<feature type="region of interest" description="Disordered" evidence="1">
    <location>
        <begin position="162"/>
        <end position="210"/>
    </location>
</feature>
<name>A0A6J4LLR2_9BACT</name>
<feature type="compositionally biased region" description="Low complexity" evidence="1">
    <location>
        <begin position="173"/>
        <end position="185"/>
    </location>
</feature>
<dbReference type="PANTHER" id="PTHR35604">
    <property type="entry name" value="TRANSPOSASE INSH FOR INSERTION SEQUENCE ELEMENT IS5A-RELATED"/>
    <property type="match status" value="1"/>
</dbReference>
<feature type="domain" description="Transposase InsH N-terminal" evidence="3">
    <location>
        <begin position="16"/>
        <end position="109"/>
    </location>
</feature>
<sequence length="465" mass="51903">MLGRNASQPALFQMVDLASLVPPEHRLRKIDAVLDLAWVREAVSACYSERGRPSIDPELFLRMLLLGRLYDLSDRELCAEITMHAGMRWFCRLQLHDAVPDHSTLSKLKDKWAGAGLFQEVFDRVVRQCAEAGLVSGRHVSIDGSEVRASASMKSLAPLEAAPDIAPDPTSDPPEGGAQEPQPEGGWRGHGVKYSNQTHRSTSDPEARLYRKSKGREARLSYLMHDLIDTKSRVILRRRVSAAHSSAEREVARAMLAEVLQKREALALPAAPEIASLDAGYGTGSFAADVLEMGVLPHMPLQASPAPEAIPTWKRPTRNLVQYRRRRERVRIAQARNRVRDLQQTRGYRVSRKLRIRSEHIFAEAKTIHGMDRARQRGRSKVQLQAELVGIVQNLKRLAAFRGRRGGKAVHAAQPLPCAPCAPRSPRCTTLPTCRRRGATIAPVRPLSSRYPRRPICRRPSSTAF</sequence>
<dbReference type="Pfam" id="PF05598">
    <property type="entry name" value="DUF772"/>
    <property type="match status" value="1"/>
</dbReference>
<dbReference type="Pfam" id="PF01609">
    <property type="entry name" value="DDE_Tnp_1"/>
    <property type="match status" value="1"/>
</dbReference>